<feature type="coiled-coil region" evidence="4">
    <location>
        <begin position="290"/>
        <end position="336"/>
    </location>
</feature>
<name>A0A8B7YBF8_ACAPL</name>
<reference evidence="7" key="1">
    <citation type="submission" date="2025-08" db="UniProtKB">
        <authorList>
            <consortium name="RefSeq"/>
        </authorList>
    </citation>
    <scope>IDENTIFICATION</scope>
</reference>
<keyword evidence="2 3" id="KW-0040">ANK repeat</keyword>
<keyword evidence="6" id="KW-1185">Reference proteome</keyword>
<dbReference type="Gene3D" id="1.25.40.20">
    <property type="entry name" value="Ankyrin repeat-containing domain"/>
    <property type="match status" value="1"/>
</dbReference>
<organism evidence="6 7">
    <name type="scientific">Acanthaster planci</name>
    <name type="common">Crown-of-thorns starfish</name>
    <dbReference type="NCBI Taxonomy" id="133434"/>
    <lineage>
        <taxon>Eukaryota</taxon>
        <taxon>Metazoa</taxon>
        <taxon>Echinodermata</taxon>
        <taxon>Eleutherozoa</taxon>
        <taxon>Asterozoa</taxon>
        <taxon>Asteroidea</taxon>
        <taxon>Valvatacea</taxon>
        <taxon>Valvatida</taxon>
        <taxon>Acanthasteridae</taxon>
        <taxon>Acanthaster</taxon>
    </lineage>
</organism>
<dbReference type="RefSeq" id="XP_022089720.1">
    <property type="nucleotide sequence ID" value="XM_022234028.1"/>
</dbReference>
<evidence type="ECO:0000256" key="2">
    <source>
        <dbReference type="ARBA" id="ARBA00023043"/>
    </source>
</evidence>
<sequence length="578" mass="65431">MPPKKPTVKPAGGKPAASKTTTKSTPVKKVTPVKAGAKTPSRPAGKTAPPPKTGTQKNAAPAKPKPPSKETLAAVVIQKWVRRFLGRCRLLKLRHEKEEYEALMEKLEKEAFVAMVKREQERAEEEHRKEMEERRRRKMHQQRIKRILEAAFDGDDDEILIVLKEVEKQDMELGIGMDPMGQALRAKHQLQMVDCEDANNNTPLSEAASGGHADTIKLLIDRGADVNARGQFERTPLYRAAFAGHLTAAQVLLQHGADPRLYASDGATPEQVSANEPLTVLLQEWDVGLTDAMLSKMEAQREQRKQEERQRREAEMAKLENQLADAQKDHDTRQLQLNKAYCELNKRIEEHDKCTAKSMKTDITLQVVKDAEQDLEIAKLEAEKARERLANVKLQIREQQKTAKGLDGEPEVGVKANIKELHDVLMRDVGDKIKSDGRWPLLIDPSGRASTFLRYQDTNLLNALNPNHMQPEVIRMAVLGAIRFGKPLVLDMLEVDMFETCTDRFNEVHVGLMEDILSKELIKNEKYVYLIKDCDGPEYSKNNFNDQRTQQFKFVIVTKIEPADSLLERTYPIRIVVG</sequence>
<dbReference type="PANTHER" id="PTHR24198">
    <property type="entry name" value="ANKYRIN REPEAT AND PROTEIN KINASE DOMAIN-CONTAINING PROTEIN"/>
    <property type="match status" value="1"/>
</dbReference>
<keyword evidence="1" id="KW-0677">Repeat</keyword>
<keyword evidence="4" id="KW-0175">Coiled coil</keyword>
<dbReference type="GeneID" id="110978765"/>
<feature type="repeat" description="ANK" evidence="3">
    <location>
        <begin position="232"/>
        <end position="264"/>
    </location>
</feature>
<dbReference type="InterPro" id="IPR036770">
    <property type="entry name" value="Ankyrin_rpt-contain_sf"/>
</dbReference>
<proteinExistence type="predicted"/>
<feature type="repeat" description="ANK" evidence="3">
    <location>
        <begin position="199"/>
        <end position="231"/>
    </location>
</feature>
<gene>
    <name evidence="7" type="primary">LOC110978765</name>
</gene>
<dbReference type="Gene3D" id="3.40.50.300">
    <property type="entry name" value="P-loop containing nucleotide triphosphate hydrolases"/>
    <property type="match status" value="1"/>
</dbReference>
<accession>A0A8B7YBF8</accession>
<feature type="coiled-coil region" evidence="4">
    <location>
        <begin position="90"/>
        <end position="142"/>
    </location>
</feature>
<dbReference type="SMART" id="SM00248">
    <property type="entry name" value="ANK"/>
    <property type="match status" value="2"/>
</dbReference>
<dbReference type="PROSITE" id="PS50088">
    <property type="entry name" value="ANK_REPEAT"/>
    <property type="match status" value="2"/>
</dbReference>
<feature type="coiled-coil region" evidence="4">
    <location>
        <begin position="368"/>
        <end position="409"/>
    </location>
</feature>
<dbReference type="PANTHER" id="PTHR24198:SF194">
    <property type="entry name" value="INVERSIN-A"/>
    <property type="match status" value="1"/>
</dbReference>
<evidence type="ECO:0000313" key="7">
    <source>
        <dbReference type="RefSeq" id="XP_022089720.1"/>
    </source>
</evidence>
<dbReference type="OrthoDB" id="426293at2759"/>
<dbReference type="InterPro" id="IPR000048">
    <property type="entry name" value="IQ_motif_EF-hand-BS"/>
</dbReference>
<dbReference type="CTD" id="642574"/>
<dbReference type="PROSITE" id="PS50096">
    <property type="entry name" value="IQ"/>
    <property type="match status" value="1"/>
</dbReference>
<evidence type="ECO:0000256" key="4">
    <source>
        <dbReference type="SAM" id="Coils"/>
    </source>
</evidence>
<evidence type="ECO:0000256" key="3">
    <source>
        <dbReference type="PROSITE-ProRule" id="PRU00023"/>
    </source>
</evidence>
<dbReference type="InterPro" id="IPR002110">
    <property type="entry name" value="Ankyrin_rpt"/>
</dbReference>
<dbReference type="PROSITE" id="PS50297">
    <property type="entry name" value="ANK_REP_REGION"/>
    <property type="match status" value="2"/>
</dbReference>
<evidence type="ECO:0000256" key="5">
    <source>
        <dbReference type="SAM" id="MobiDB-lite"/>
    </source>
</evidence>
<feature type="region of interest" description="Disordered" evidence="5">
    <location>
        <begin position="1"/>
        <end position="71"/>
    </location>
</feature>
<dbReference type="KEGG" id="aplc:110978765"/>
<dbReference type="Pfam" id="PF12796">
    <property type="entry name" value="Ank_2"/>
    <property type="match status" value="1"/>
</dbReference>
<dbReference type="Proteomes" id="UP000694845">
    <property type="component" value="Unplaced"/>
</dbReference>
<evidence type="ECO:0000256" key="1">
    <source>
        <dbReference type="ARBA" id="ARBA00022737"/>
    </source>
</evidence>
<dbReference type="SMART" id="SM00015">
    <property type="entry name" value="IQ"/>
    <property type="match status" value="1"/>
</dbReference>
<protein>
    <submittedName>
        <fullName evidence="7">IQ motif and ankyrin repeat domain-containing protein isoform X1</fullName>
    </submittedName>
</protein>
<feature type="compositionally biased region" description="Low complexity" evidence="5">
    <location>
        <begin position="11"/>
        <end position="39"/>
    </location>
</feature>
<dbReference type="AlphaFoldDB" id="A0A8B7YBF8"/>
<evidence type="ECO:0000313" key="6">
    <source>
        <dbReference type="Proteomes" id="UP000694845"/>
    </source>
</evidence>
<dbReference type="InterPro" id="IPR027417">
    <property type="entry name" value="P-loop_NTPase"/>
</dbReference>
<dbReference type="SUPFAM" id="SSF48403">
    <property type="entry name" value="Ankyrin repeat"/>
    <property type="match status" value="1"/>
</dbReference>